<evidence type="ECO:0000256" key="1">
    <source>
        <dbReference type="ARBA" id="ARBA00004651"/>
    </source>
</evidence>
<name>A0A895Y700_9ACTN</name>
<evidence type="ECO:0000259" key="8">
    <source>
        <dbReference type="PROSITE" id="PS50928"/>
    </source>
</evidence>
<evidence type="ECO:0000256" key="2">
    <source>
        <dbReference type="ARBA" id="ARBA00022448"/>
    </source>
</evidence>
<evidence type="ECO:0000313" key="10">
    <source>
        <dbReference type="Proteomes" id="UP000662857"/>
    </source>
</evidence>
<feature type="transmembrane region" description="Helical" evidence="7">
    <location>
        <begin position="12"/>
        <end position="34"/>
    </location>
</feature>
<evidence type="ECO:0000256" key="5">
    <source>
        <dbReference type="ARBA" id="ARBA00022989"/>
    </source>
</evidence>
<dbReference type="PANTHER" id="PTHR43744">
    <property type="entry name" value="ABC TRANSPORTER PERMEASE PROTEIN MG189-RELATED-RELATED"/>
    <property type="match status" value="1"/>
</dbReference>
<feature type="transmembrane region" description="Helical" evidence="7">
    <location>
        <begin position="187"/>
        <end position="210"/>
    </location>
</feature>
<proteinExistence type="inferred from homology"/>
<dbReference type="PANTHER" id="PTHR43744:SF12">
    <property type="entry name" value="ABC TRANSPORTER PERMEASE PROTEIN MG189-RELATED"/>
    <property type="match status" value="1"/>
</dbReference>
<dbReference type="Proteomes" id="UP000662857">
    <property type="component" value="Chromosome"/>
</dbReference>
<reference evidence="9" key="1">
    <citation type="submission" date="2021-02" db="EMBL/GenBank/DDBJ databases">
        <title>Natrosporangium hydrolyticum gen. nov., sp. nov, a haloalkaliphilic actinobacterium from a soda solonchak soil.</title>
        <authorList>
            <person name="Sorokin D.Y."/>
            <person name="Khijniak T.V."/>
            <person name="Zakharycheva A.P."/>
            <person name="Boueva O.V."/>
            <person name="Ariskina E.V."/>
            <person name="Hahnke R.L."/>
            <person name="Bunk B."/>
            <person name="Sproer C."/>
            <person name="Schumann P."/>
            <person name="Evtushenko L.I."/>
            <person name="Kublanov I.V."/>
        </authorList>
    </citation>
    <scope>NUCLEOTIDE SEQUENCE</scope>
    <source>
        <strain evidence="9">DSM 106523</strain>
    </source>
</reference>
<sequence>MSHARANQKGHIGHYVIMVVLAAFFLFPLAYMFASAFKADDAVLGGSDSLGAFLPSPWVGLDNFRDAVERASFPRVFLNSVIISGSIVALGLVVNSLFGYALSRMRFAGQRLLVIGVIALIIVPFEALAVPLLYLSASLGWLDTYHVQILPFVASPLFIYLFYSFFLNIPVSLEEAARVDGAGPVRIFVSVVAPLAKPAYATVAILGFLFSWGQLLWPVMVTRGVDVRPLPLGIGTFMTTPPVQWGDIMAYAAMMTVPLVIIFLIFQRYFVRGVAATGVKG</sequence>
<feature type="transmembrane region" description="Helical" evidence="7">
    <location>
        <begin position="76"/>
        <end position="100"/>
    </location>
</feature>
<evidence type="ECO:0000256" key="6">
    <source>
        <dbReference type="ARBA" id="ARBA00023136"/>
    </source>
</evidence>
<keyword evidence="6 7" id="KW-0472">Membrane</keyword>
<feature type="domain" description="ABC transmembrane type-1" evidence="8">
    <location>
        <begin position="77"/>
        <end position="266"/>
    </location>
</feature>
<feature type="transmembrane region" description="Helical" evidence="7">
    <location>
        <begin position="147"/>
        <end position="166"/>
    </location>
</feature>
<organism evidence="9 10">
    <name type="scientific">Natronosporangium hydrolyticum</name>
    <dbReference type="NCBI Taxonomy" id="2811111"/>
    <lineage>
        <taxon>Bacteria</taxon>
        <taxon>Bacillati</taxon>
        <taxon>Actinomycetota</taxon>
        <taxon>Actinomycetes</taxon>
        <taxon>Micromonosporales</taxon>
        <taxon>Micromonosporaceae</taxon>
        <taxon>Natronosporangium</taxon>
    </lineage>
</organism>
<dbReference type="GO" id="GO:0055085">
    <property type="term" value="P:transmembrane transport"/>
    <property type="evidence" value="ECO:0007669"/>
    <property type="project" value="InterPro"/>
</dbReference>
<evidence type="ECO:0000313" key="9">
    <source>
        <dbReference type="EMBL" id="QSB13141.1"/>
    </source>
</evidence>
<comment type="similarity">
    <text evidence="7">Belongs to the binding-protein-dependent transport system permease family.</text>
</comment>
<dbReference type="EMBL" id="CP070499">
    <property type="protein sequence ID" value="QSB13141.1"/>
    <property type="molecule type" value="Genomic_DNA"/>
</dbReference>
<feature type="transmembrane region" description="Helical" evidence="7">
    <location>
        <begin position="112"/>
        <end position="135"/>
    </location>
</feature>
<dbReference type="RefSeq" id="WP_239675210.1">
    <property type="nucleotide sequence ID" value="NZ_CP070499.1"/>
</dbReference>
<dbReference type="Gene3D" id="1.10.3720.10">
    <property type="entry name" value="MetI-like"/>
    <property type="match status" value="1"/>
</dbReference>
<evidence type="ECO:0000256" key="3">
    <source>
        <dbReference type="ARBA" id="ARBA00022475"/>
    </source>
</evidence>
<accession>A0A895Y700</accession>
<dbReference type="CDD" id="cd06261">
    <property type="entry name" value="TM_PBP2"/>
    <property type="match status" value="1"/>
</dbReference>
<dbReference type="Pfam" id="PF00528">
    <property type="entry name" value="BPD_transp_1"/>
    <property type="match status" value="1"/>
</dbReference>
<keyword evidence="5 7" id="KW-1133">Transmembrane helix</keyword>
<dbReference type="SUPFAM" id="SSF161098">
    <property type="entry name" value="MetI-like"/>
    <property type="match status" value="1"/>
</dbReference>
<protein>
    <submittedName>
        <fullName evidence="9">Carbohydrate ABC transporter permease</fullName>
    </submittedName>
</protein>
<dbReference type="KEGG" id="nhy:JQS43_16015"/>
<keyword evidence="4 7" id="KW-0812">Transmembrane</keyword>
<gene>
    <name evidence="9" type="ORF">JQS43_16015</name>
</gene>
<dbReference type="GO" id="GO:0005886">
    <property type="term" value="C:plasma membrane"/>
    <property type="evidence" value="ECO:0007669"/>
    <property type="project" value="UniProtKB-SubCell"/>
</dbReference>
<keyword evidence="10" id="KW-1185">Reference proteome</keyword>
<comment type="subcellular location">
    <subcellularLocation>
        <location evidence="1 7">Cell membrane</location>
        <topology evidence="1 7">Multi-pass membrane protein</topology>
    </subcellularLocation>
</comment>
<feature type="transmembrane region" description="Helical" evidence="7">
    <location>
        <begin position="248"/>
        <end position="266"/>
    </location>
</feature>
<evidence type="ECO:0000256" key="7">
    <source>
        <dbReference type="RuleBase" id="RU363032"/>
    </source>
</evidence>
<dbReference type="InterPro" id="IPR035906">
    <property type="entry name" value="MetI-like_sf"/>
</dbReference>
<dbReference type="InterPro" id="IPR000515">
    <property type="entry name" value="MetI-like"/>
</dbReference>
<dbReference type="AlphaFoldDB" id="A0A895Y700"/>
<dbReference type="PROSITE" id="PS50928">
    <property type="entry name" value="ABC_TM1"/>
    <property type="match status" value="1"/>
</dbReference>
<keyword evidence="3" id="KW-1003">Cell membrane</keyword>
<evidence type="ECO:0000256" key="4">
    <source>
        <dbReference type="ARBA" id="ARBA00022692"/>
    </source>
</evidence>
<keyword evidence="2 7" id="KW-0813">Transport</keyword>